<feature type="non-terminal residue" evidence="2">
    <location>
        <position position="58"/>
    </location>
</feature>
<name>A0A6J4UKP3_9BACT</name>
<accession>A0A6J4UKP3</accession>
<feature type="non-terminal residue" evidence="2">
    <location>
        <position position="1"/>
    </location>
</feature>
<reference evidence="2" key="1">
    <citation type="submission" date="2020-02" db="EMBL/GenBank/DDBJ databases">
        <authorList>
            <person name="Meier V. D."/>
        </authorList>
    </citation>
    <scope>NUCLEOTIDE SEQUENCE</scope>
    <source>
        <strain evidence="2">AVDCRST_MAG49</strain>
    </source>
</reference>
<evidence type="ECO:0000313" key="2">
    <source>
        <dbReference type="EMBL" id="CAA9553193.1"/>
    </source>
</evidence>
<gene>
    <name evidence="2" type="ORF">AVDCRST_MAG49-2013</name>
</gene>
<evidence type="ECO:0000256" key="1">
    <source>
        <dbReference type="SAM" id="MobiDB-lite"/>
    </source>
</evidence>
<dbReference type="AlphaFoldDB" id="A0A6J4UKP3"/>
<protein>
    <submittedName>
        <fullName evidence="2">Uncharacterized protein</fullName>
    </submittedName>
</protein>
<feature type="region of interest" description="Disordered" evidence="1">
    <location>
        <begin position="1"/>
        <end position="58"/>
    </location>
</feature>
<organism evidence="2">
    <name type="scientific">uncultured Thermomicrobiales bacterium</name>
    <dbReference type="NCBI Taxonomy" id="1645740"/>
    <lineage>
        <taxon>Bacteria</taxon>
        <taxon>Pseudomonadati</taxon>
        <taxon>Thermomicrobiota</taxon>
        <taxon>Thermomicrobia</taxon>
        <taxon>Thermomicrobiales</taxon>
        <taxon>environmental samples</taxon>
    </lineage>
</organism>
<dbReference type="EMBL" id="CADCWG010000131">
    <property type="protein sequence ID" value="CAA9553193.1"/>
    <property type="molecule type" value="Genomic_DNA"/>
</dbReference>
<proteinExistence type="predicted"/>
<sequence>GRNCQSHGPRSRLARRRLTLRAPARRPSLHPAGRGHAGAVGEIEATDRCEARSRHWHV</sequence>
<feature type="compositionally biased region" description="Basic residues" evidence="1">
    <location>
        <begin position="9"/>
        <end position="28"/>
    </location>
</feature>
<feature type="compositionally biased region" description="Basic and acidic residues" evidence="1">
    <location>
        <begin position="45"/>
        <end position="58"/>
    </location>
</feature>